<feature type="compositionally biased region" description="Basic residues" evidence="4">
    <location>
        <begin position="198"/>
        <end position="207"/>
    </location>
</feature>
<dbReference type="SUPFAM" id="SSF47473">
    <property type="entry name" value="EF-hand"/>
    <property type="match status" value="1"/>
</dbReference>
<evidence type="ECO:0000256" key="5">
    <source>
        <dbReference type="SAM" id="SignalP"/>
    </source>
</evidence>
<organism evidence="7 8">
    <name type="scientific">Galendromus occidentalis</name>
    <name type="common">western predatory mite</name>
    <dbReference type="NCBI Taxonomy" id="34638"/>
    <lineage>
        <taxon>Eukaryota</taxon>
        <taxon>Metazoa</taxon>
        <taxon>Ecdysozoa</taxon>
        <taxon>Arthropoda</taxon>
        <taxon>Chelicerata</taxon>
        <taxon>Arachnida</taxon>
        <taxon>Acari</taxon>
        <taxon>Parasitiformes</taxon>
        <taxon>Mesostigmata</taxon>
        <taxon>Gamasina</taxon>
        <taxon>Phytoseioidea</taxon>
        <taxon>Phytoseiidae</taxon>
        <taxon>Typhlodrominae</taxon>
        <taxon>Galendromus</taxon>
    </lineage>
</organism>
<feature type="region of interest" description="Disordered" evidence="4">
    <location>
        <begin position="187"/>
        <end position="207"/>
    </location>
</feature>
<dbReference type="InterPro" id="IPR002048">
    <property type="entry name" value="EF_hand_dom"/>
</dbReference>
<feature type="signal peptide" evidence="5">
    <location>
        <begin position="1"/>
        <end position="22"/>
    </location>
</feature>
<dbReference type="Proteomes" id="UP000694867">
    <property type="component" value="Unplaced"/>
</dbReference>
<dbReference type="PROSITE" id="PS00018">
    <property type="entry name" value="EF_HAND_1"/>
    <property type="match status" value="1"/>
</dbReference>
<keyword evidence="2" id="KW-0677">Repeat</keyword>
<feature type="region of interest" description="Disordered" evidence="4">
    <location>
        <begin position="28"/>
        <end position="66"/>
    </location>
</feature>
<sequence length="207" mass="23379">MRHLSPLLFLSVGLFTLAFVGAEIEVSDNEKTSDASDTSAESNDTSPATHSDSNDFDAEPEFGSPKFDQHMRETIADEFGEPVPAEYTGKAYYYYYFKAHDDDRNSKLDKKELLKALVHLVLPPSNYNGYPREDPEMSGEGDGPGVPWEVELICQDSVDRIIRKDDKNKDGFIDPLEYQNAKSRGLKAMKKSIDKQLKQHGSRGRFY</sequence>
<name>A0AAJ7PAS1_9ACAR</name>
<protein>
    <submittedName>
        <fullName evidence="8">Multiple coagulation factor deficiency protein 2 homolog</fullName>
    </submittedName>
</protein>
<evidence type="ECO:0000256" key="3">
    <source>
        <dbReference type="ARBA" id="ARBA00022837"/>
    </source>
</evidence>
<dbReference type="KEGG" id="goe:108864936"/>
<dbReference type="PROSITE" id="PS50222">
    <property type="entry name" value="EF_HAND_2"/>
    <property type="match status" value="2"/>
</dbReference>
<gene>
    <name evidence="8" type="primary">LOC108864936</name>
</gene>
<dbReference type="InterPro" id="IPR011992">
    <property type="entry name" value="EF-hand-dom_pair"/>
</dbReference>
<evidence type="ECO:0000256" key="1">
    <source>
        <dbReference type="ARBA" id="ARBA00022729"/>
    </source>
</evidence>
<evidence type="ECO:0000256" key="2">
    <source>
        <dbReference type="ARBA" id="ARBA00022737"/>
    </source>
</evidence>
<dbReference type="InterPro" id="IPR018247">
    <property type="entry name" value="EF_Hand_1_Ca_BS"/>
</dbReference>
<feature type="compositionally biased region" description="Polar residues" evidence="4">
    <location>
        <begin position="35"/>
        <end position="51"/>
    </location>
</feature>
<dbReference type="PANTHER" id="PTHR23104">
    <property type="entry name" value="MULTIPLE COAGULATION FACTOR DEFICIENCY PROTEIN 2 NEURAL STEM CELL DERIVED NEURONAL SURVIVAL PROTEIN"/>
    <property type="match status" value="1"/>
</dbReference>
<reference evidence="8" key="1">
    <citation type="submission" date="2025-08" db="UniProtKB">
        <authorList>
            <consortium name="RefSeq"/>
        </authorList>
    </citation>
    <scope>IDENTIFICATION</scope>
</reference>
<keyword evidence="7" id="KW-1185">Reference proteome</keyword>
<dbReference type="GeneID" id="108864936"/>
<proteinExistence type="predicted"/>
<evidence type="ECO:0000313" key="7">
    <source>
        <dbReference type="Proteomes" id="UP000694867"/>
    </source>
</evidence>
<evidence type="ECO:0000256" key="4">
    <source>
        <dbReference type="SAM" id="MobiDB-lite"/>
    </source>
</evidence>
<keyword evidence="3" id="KW-0106">Calcium</keyword>
<evidence type="ECO:0000313" key="8">
    <source>
        <dbReference type="RefSeq" id="XP_018496967.1"/>
    </source>
</evidence>
<dbReference type="AlphaFoldDB" id="A0AAJ7PAS1"/>
<dbReference type="RefSeq" id="XP_018496967.1">
    <property type="nucleotide sequence ID" value="XM_018641451.1"/>
</dbReference>
<evidence type="ECO:0000259" key="6">
    <source>
        <dbReference type="PROSITE" id="PS50222"/>
    </source>
</evidence>
<dbReference type="GO" id="GO:0005509">
    <property type="term" value="F:calcium ion binding"/>
    <property type="evidence" value="ECO:0007669"/>
    <property type="project" value="InterPro"/>
</dbReference>
<feature type="domain" description="EF-hand" evidence="6">
    <location>
        <begin position="153"/>
        <end position="188"/>
    </location>
</feature>
<feature type="chain" id="PRO_5042478828" evidence="5">
    <location>
        <begin position="23"/>
        <end position="207"/>
    </location>
</feature>
<feature type="domain" description="EF-hand" evidence="6">
    <location>
        <begin position="88"/>
        <end position="123"/>
    </location>
</feature>
<dbReference type="Gene3D" id="1.10.238.10">
    <property type="entry name" value="EF-hand"/>
    <property type="match status" value="1"/>
</dbReference>
<accession>A0AAJ7PAS1</accession>
<dbReference type="InterPro" id="IPR052110">
    <property type="entry name" value="MCFD2-like"/>
</dbReference>
<dbReference type="PANTHER" id="PTHR23104:SF17">
    <property type="entry name" value="EF-HAND DOMAIN-CONTAINING PROTEIN"/>
    <property type="match status" value="1"/>
</dbReference>
<keyword evidence="1 5" id="KW-0732">Signal</keyword>